<keyword evidence="3" id="KW-0449">Lipoprotein</keyword>
<feature type="region of interest" description="Disordered" evidence="1">
    <location>
        <begin position="163"/>
        <end position="230"/>
    </location>
</feature>
<dbReference type="STRING" id="307972.A0A2G8LLY3"/>
<dbReference type="PANTHER" id="PTHR11232:SF74">
    <property type="entry name" value="PTB DOMAIN-CONTAINING ADAPTER PROTEIN CED-6-LIKE PROTEIN"/>
    <property type="match status" value="1"/>
</dbReference>
<dbReference type="SMART" id="SM00462">
    <property type="entry name" value="PTB"/>
    <property type="match status" value="1"/>
</dbReference>
<keyword evidence="4" id="KW-1185">Reference proteome</keyword>
<gene>
    <name evidence="3" type="ORF">BSL78_01804</name>
</gene>
<dbReference type="InterPro" id="IPR051133">
    <property type="entry name" value="Adapter_Engulfment-Domain"/>
</dbReference>
<dbReference type="InterPro" id="IPR006020">
    <property type="entry name" value="PTB/PI_dom"/>
</dbReference>
<feature type="compositionally biased region" description="Basic and acidic residues" evidence="1">
    <location>
        <begin position="163"/>
        <end position="175"/>
    </location>
</feature>
<dbReference type="Pfam" id="PF00640">
    <property type="entry name" value="PID"/>
    <property type="match status" value="1"/>
</dbReference>
<protein>
    <submittedName>
        <fullName evidence="3">Putative low density lipoprotein receptor adapter protein 1 isoform X1</fullName>
    </submittedName>
</protein>
<dbReference type="AlphaFoldDB" id="A0A2G8LLY3"/>
<dbReference type="OrthoDB" id="9999955at2759"/>
<accession>A0A2G8LLY3</accession>
<name>A0A2G8LLY3_STIJA</name>
<reference evidence="3 4" key="1">
    <citation type="journal article" date="2017" name="PLoS Biol.">
        <title>The sea cucumber genome provides insights into morphological evolution and visceral regeneration.</title>
        <authorList>
            <person name="Zhang X."/>
            <person name="Sun L."/>
            <person name="Yuan J."/>
            <person name="Sun Y."/>
            <person name="Gao Y."/>
            <person name="Zhang L."/>
            <person name="Li S."/>
            <person name="Dai H."/>
            <person name="Hamel J.F."/>
            <person name="Liu C."/>
            <person name="Yu Y."/>
            <person name="Liu S."/>
            <person name="Lin W."/>
            <person name="Guo K."/>
            <person name="Jin S."/>
            <person name="Xu P."/>
            <person name="Storey K.B."/>
            <person name="Huan P."/>
            <person name="Zhang T."/>
            <person name="Zhou Y."/>
            <person name="Zhang J."/>
            <person name="Lin C."/>
            <person name="Li X."/>
            <person name="Xing L."/>
            <person name="Huo D."/>
            <person name="Sun M."/>
            <person name="Wang L."/>
            <person name="Mercier A."/>
            <person name="Li F."/>
            <person name="Yang H."/>
            <person name="Xiang J."/>
        </authorList>
    </citation>
    <scope>NUCLEOTIDE SEQUENCE [LARGE SCALE GENOMIC DNA]</scope>
    <source>
        <strain evidence="3">Shaxun</strain>
        <tissue evidence="3">Muscle</tissue>
    </source>
</reference>
<evidence type="ECO:0000313" key="3">
    <source>
        <dbReference type="EMBL" id="PIK61245.1"/>
    </source>
</evidence>
<comment type="caution">
    <text evidence="3">The sequence shown here is derived from an EMBL/GenBank/DDBJ whole genome shotgun (WGS) entry which is preliminary data.</text>
</comment>
<dbReference type="PROSITE" id="PS01179">
    <property type="entry name" value="PID"/>
    <property type="match status" value="1"/>
</dbReference>
<proteinExistence type="predicted"/>
<evidence type="ECO:0000256" key="1">
    <source>
        <dbReference type="SAM" id="MobiDB-lite"/>
    </source>
</evidence>
<feature type="region of interest" description="Disordered" evidence="1">
    <location>
        <begin position="244"/>
        <end position="314"/>
    </location>
</feature>
<dbReference type="InterPro" id="IPR011993">
    <property type="entry name" value="PH-like_dom_sf"/>
</dbReference>
<dbReference type="CDD" id="cd13159">
    <property type="entry name" value="PTB_LDLRAP-mammal-like"/>
    <property type="match status" value="1"/>
</dbReference>
<evidence type="ECO:0000313" key="4">
    <source>
        <dbReference type="Proteomes" id="UP000230750"/>
    </source>
</evidence>
<evidence type="ECO:0000259" key="2">
    <source>
        <dbReference type="PROSITE" id="PS01179"/>
    </source>
</evidence>
<dbReference type="SUPFAM" id="SSF50729">
    <property type="entry name" value="PH domain-like"/>
    <property type="match status" value="1"/>
</dbReference>
<dbReference type="EMBL" id="MRZV01000037">
    <property type="protein sequence ID" value="PIK61245.1"/>
    <property type="molecule type" value="Genomic_DNA"/>
</dbReference>
<keyword evidence="3" id="KW-0675">Receptor</keyword>
<dbReference type="Gene3D" id="2.30.29.30">
    <property type="entry name" value="Pleckstrin-homology domain (PH domain)/Phosphotyrosine-binding domain (PTB)"/>
    <property type="match status" value="1"/>
</dbReference>
<dbReference type="Proteomes" id="UP000230750">
    <property type="component" value="Unassembled WGS sequence"/>
</dbReference>
<dbReference type="PANTHER" id="PTHR11232">
    <property type="entry name" value="PHOSPHOTYROSINE INTERACTION DOMAIN-CONTAINING FAMILY MEMBER"/>
    <property type="match status" value="1"/>
</dbReference>
<feature type="compositionally biased region" description="Low complexity" evidence="1">
    <location>
        <begin position="178"/>
        <end position="188"/>
    </location>
</feature>
<feature type="domain" description="PID" evidence="2">
    <location>
        <begin position="28"/>
        <end position="153"/>
    </location>
</feature>
<feature type="compositionally biased region" description="Polar residues" evidence="1">
    <location>
        <begin position="191"/>
        <end position="207"/>
    </location>
</feature>
<sequence>MLYGKILYGKILYEYENDLKANEPIVEGVPFYVKFLGSCLVDLPNDEVHTASSVKRLVHEAKYSGIKLRKVSLTISPGGIVQADLETQEELLNVAIHRISYCTADRHHEKVFGFIANDTRTDVLEFYAYLCTKRKIAEALTLTVAQAFHIAYDIWDEVRHDEHSIASSEGSRDEADSPSDSPDSQTDSGESESVSSPHRKSAPQSIPGTAPPSERNISKDQGFSEEDQSFPEIDRRFSDVNEIFSAGASPLPPPPSFDRPPRTTKVLSVSSEAPMISCSAPASTHAPPRPPRRSAYRKPPPPIVIHNHNGESGKYLNSEDTAKLLENWHIEDPDLDDCFSKLAESRSNPQLLDINVHRTIFDTDVIVHFAGDDADRMRLLESESSDSLFLKAATPS</sequence>
<organism evidence="3 4">
    <name type="scientific">Stichopus japonicus</name>
    <name type="common">Sea cucumber</name>
    <dbReference type="NCBI Taxonomy" id="307972"/>
    <lineage>
        <taxon>Eukaryota</taxon>
        <taxon>Metazoa</taxon>
        <taxon>Echinodermata</taxon>
        <taxon>Eleutherozoa</taxon>
        <taxon>Echinozoa</taxon>
        <taxon>Holothuroidea</taxon>
        <taxon>Aspidochirotacea</taxon>
        <taxon>Aspidochirotida</taxon>
        <taxon>Stichopodidae</taxon>
        <taxon>Apostichopus</taxon>
    </lineage>
</organism>